<dbReference type="WBParaSite" id="ECPE_0001467701-mRNA-1">
    <property type="protein sequence ID" value="ECPE_0001467701-mRNA-1"/>
    <property type="gene ID" value="ECPE_0001467701"/>
</dbReference>
<accession>A0A183B602</accession>
<evidence type="ECO:0000313" key="2">
    <source>
        <dbReference type="Proteomes" id="UP000272942"/>
    </source>
</evidence>
<protein>
    <submittedName>
        <fullName evidence="1 3">Uncharacterized protein</fullName>
    </submittedName>
</protein>
<sequence length="127" mass="13859">MGLQTPARLTSKAYPSPDLISLYLLEDISTFSYLSLLPPPLTSWDYWAHASNLSTMSRLQDYSLAFQILSSSSSPSVFPCEAEPTRDLHCEHDSKDSQQVIMDAAMKLANSTPKELSSGGGSLCLTP</sequence>
<keyword evidence="2" id="KW-1185">Reference proteome</keyword>
<evidence type="ECO:0000313" key="3">
    <source>
        <dbReference type="WBParaSite" id="ECPE_0001467701-mRNA-1"/>
    </source>
</evidence>
<organism evidence="3">
    <name type="scientific">Echinostoma caproni</name>
    <dbReference type="NCBI Taxonomy" id="27848"/>
    <lineage>
        <taxon>Eukaryota</taxon>
        <taxon>Metazoa</taxon>
        <taxon>Spiralia</taxon>
        <taxon>Lophotrochozoa</taxon>
        <taxon>Platyhelminthes</taxon>
        <taxon>Trematoda</taxon>
        <taxon>Digenea</taxon>
        <taxon>Plagiorchiida</taxon>
        <taxon>Echinostomata</taxon>
        <taxon>Echinostomatoidea</taxon>
        <taxon>Echinostomatidae</taxon>
        <taxon>Echinostoma</taxon>
    </lineage>
</organism>
<dbReference type="Proteomes" id="UP000272942">
    <property type="component" value="Unassembled WGS sequence"/>
</dbReference>
<evidence type="ECO:0000313" key="1">
    <source>
        <dbReference type="EMBL" id="VDP91909.1"/>
    </source>
</evidence>
<gene>
    <name evidence="1" type="ORF">ECPE_LOCUS14637</name>
</gene>
<dbReference type="AlphaFoldDB" id="A0A183B602"/>
<reference evidence="3" key="1">
    <citation type="submission" date="2016-06" db="UniProtKB">
        <authorList>
            <consortium name="WormBaseParasite"/>
        </authorList>
    </citation>
    <scope>IDENTIFICATION</scope>
</reference>
<reference evidence="1 2" key="2">
    <citation type="submission" date="2018-11" db="EMBL/GenBank/DDBJ databases">
        <authorList>
            <consortium name="Pathogen Informatics"/>
        </authorList>
    </citation>
    <scope>NUCLEOTIDE SEQUENCE [LARGE SCALE GENOMIC DNA]</scope>
    <source>
        <strain evidence="1 2">Egypt</strain>
    </source>
</reference>
<name>A0A183B602_9TREM</name>
<proteinExistence type="predicted"/>
<dbReference type="EMBL" id="UZAN01058097">
    <property type="protein sequence ID" value="VDP91909.1"/>
    <property type="molecule type" value="Genomic_DNA"/>
</dbReference>